<reference evidence="1 2" key="1">
    <citation type="submission" date="2018-10" db="EMBL/GenBank/DDBJ databases">
        <authorList>
            <person name="Smith K."/>
            <person name="Ring A."/>
            <person name="Cross T."/>
            <person name="Beshay M."/>
            <person name="Miah F."/>
            <person name="Nowoslaski J."/>
            <person name="Mia S."/>
            <person name="Micha L."/>
            <person name="Baxter C."/>
            <person name="Ahmad Z."/>
            <person name="Sunnen C.N."/>
            <person name="Janetopoulos C."/>
            <person name="Garlena R.A."/>
            <person name="Russell D.A."/>
            <person name="Pope W.H."/>
            <person name="Jacobs-Sera D."/>
            <person name="Hatfull G.F."/>
        </authorList>
    </citation>
    <scope>NUCLEOTIDE SEQUENCE [LARGE SCALE GENOMIC DNA]</scope>
</reference>
<proteinExistence type="predicted"/>
<protein>
    <submittedName>
        <fullName evidence="1">Uncharacterized protein</fullName>
    </submittedName>
</protein>
<name>A0A5K7NMS2_9CAUD</name>
<dbReference type="RefSeq" id="YP_010755505.1">
    <property type="nucleotide sequence ID" value="NC_073471.1"/>
</dbReference>
<accession>A0A5K7NMS2</accession>
<keyword evidence="2" id="KW-1185">Reference proteome</keyword>
<dbReference type="Proteomes" id="UP000325457">
    <property type="component" value="Segment"/>
</dbReference>
<dbReference type="KEGG" id="vg:80020161"/>
<organism evidence="1 2">
    <name type="scientific">Rothia phage Spartoi</name>
    <dbReference type="NCBI Taxonomy" id="2483661"/>
    <lineage>
        <taxon>Viruses</taxon>
        <taxon>Duplodnaviria</taxon>
        <taxon>Heunggongvirae</taxon>
        <taxon>Uroviricota</taxon>
        <taxon>Caudoviricetes</taxon>
        <taxon>Spartoivirus</taxon>
        <taxon>Spartoivirus spartoi</taxon>
    </lineage>
</organism>
<dbReference type="EMBL" id="MK061416">
    <property type="protein sequence ID" value="AZF88213.1"/>
    <property type="molecule type" value="Genomic_DNA"/>
</dbReference>
<dbReference type="GeneID" id="80020161"/>
<sequence length="119" mass="13583">MDLEPSQINFLPSPDGSFPAAIYEFSVFVKIAEKVDGYVLSWKFPPEFPPEAISFFEHIPFYASFSHSFIEYLEMILKQIGLEITSYKKCESGGYMLRVSSSATTLNKQDFYRIIGCPN</sequence>
<gene>
    <name evidence="1" type="primary">29</name>
    <name evidence="1" type="ORF">SEA_SPARTOI_29</name>
</gene>
<evidence type="ECO:0000313" key="2">
    <source>
        <dbReference type="Proteomes" id="UP000325457"/>
    </source>
</evidence>
<evidence type="ECO:0000313" key="1">
    <source>
        <dbReference type="EMBL" id="AZF88213.1"/>
    </source>
</evidence>